<dbReference type="AlphaFoldDB" id="A0A081B038"/>
<feature type="region of interest" description="Disordered" evidence="1">
    <location>
        <begin position="65"/>
        <end position="99"/>
    </location>
</feature>
<feature type="compositionally biased region" description="Polar residues" evidence="1">
    <location>
        <begin position="280"/>
        <end position="296"/>
    </location>
</feature>
<sequence length="296" mass="33134">MKGEGTQCWTTSPAPGPVPLVPYNEAVSEFQDRNSTPEAQLVAASSFGVIVPPDTARRIADLESQQARSQSDLQVARDRQSALASELSESATSHNAAQAKVARLDAAIKRKNGRLRTLNDNYERPLRVADTTIATHTAELFRLQDWVSTLDRDLQKASQPVQTVTSQRDQARQHISPPRIVSQRRDTIARLEKRINQVERSTLAKQCVVAIRDLMARELDATHYTSKSTILNRHGSYRAGGQDARWRQELNVQQLKVSARTATKQQVQVRPRTPPKVQRMQVSSTMPPEEQSQVET</sequence>
<dbReference type="EMBL" id="ANJA01000292">
    <property type="protein sequence ID" value="ETO84499.1"/>
    <property type="molecule type" value="Genomic_DNA"/>
</dbReference>
<reference evidence="2 3" key="1">
    <citation type="submission" date="2013-11" db="EMBL/GenBank/DDBJ databases">
        <title>The Genome Sequence of Phytophthora parasitica P1976.</title>
        <authorList>
            <consortium name="The Broad Institute Genomics Platform"/>
            <person name="Russ C."/>
            <person name="Tyler B."/>
            <person name="Panabieres F."/>
            <person name="Shan W."/>
            <person name="Tripathy S."/>
            <person name="Grunwald N."/>
            <person name="Machado M."/>
            <person name="Johnson C.S."/>
            <person name="Walker B."/>
            <person name="Young S."/>
            <person name="Zeng Q."/>
            <person name="Gargeya S."/>
            <person name="Fitzgerald M."/>
            <person name="Haas B."/>
            <person name="Abouelleil A."/>
            <person name="Allen A.W."/>
            <person name="Alvarado L."/>
            <person name="Arachchi H.M."/>
            <person name="Berlin A.M."/>
            <person name="Chapman S.B."/>
            <person name="Gainer-Dewar J."/>
            <person name="Goldberg J."/>
            <person name="Griggs A."/>
            <person name="Gujja S."/>
            <person name="Hansen M."/>
            <person name="Howarth C."/>
            <person name="Imamovic A."/>
            <person name="Ireland A."/>
            <person name="Larimer J."/>
            <person name="McCowan C."/>
            <person name="Murphy C."/>
            <person name="Pearson M."/>
            <person name="Poon T.W."/>
            <person name="Priest M."/>
            <person name="Roberts A."/>
            <person name="Saif S."/>
            <person name="Shea T."/>
            <person name="Sisk P."/>
            <person name="Sykes S."/>
            <person name="Wortman J."/>
            <person name="Nusbaum C."/>
            <person name="Birren B."/>
        </authorList>
    </citation>
    <scope>NUCLEOTIDE SEQUENCE [LARGE SCALE GENOMIC DNA]</scope>
    <source>
        <strain evidence="2 3">P1976</strain>
    </source>
</reference>
<comment type="caution">
    <text evidence="2">The sequence shown here is derived from an EMBL/GenBank/DDBJ whole genome shotgun (WGS) entry which is preliminary data.</text>
</comment>
<feature type="region of interest" description="Disordered" evidence="1">
    <location>
        <begin position="261"/>
        <end position="296"/>
    </location>
</feature>
<proteinExistence type="predicted"/>
<evidence type="ECO:0000313" key="2">
    <source>
        <dbReference type="EMBL" id="ETO84499.1"/>
    </source>
</evidence>
<evidence type="ECO:0000256" key="1">
    <source>
        <dbReference type="SAM" id="MobiDB-lite"/>
    </source>
</evidence>
<accession>A0A081B038</accession>
<gene>
    <name evidence="2" type="ORF">F444_01600</name>
</gene>
<feature type="compositionally biased region" description="Low complexity" evidence="1">
    <location>
        <begin position="81"/>
        <end position="91"/>
    </location>
</feature>
<dbReference type="Proteomes" id="UP000028582">
    <property type="component" value="Unassembled WGS sequence"/>
</dbReference>
<name>A0A081B038_PHYNI</name>
<organism evidence="2 3">
    <name type="scientific">Phytophthora nicotianae P1976</name>
    <dbReference type="NCBI Taxonomy" id="1317066"/>
    <lineage>
        <taxon>Eukaryota</taxon>
        <taxon>Sar</taxon>
        <taxon>Stramenopiles</taxon>
        <taxon>Oomycota</taxon>
        <taxon>Peronosporomycetes</taxon>
        <taxon>Peronosporales</taxon>
        <taxon>Peronosporaceae</taxon>
        <taxon>Phytophthora</taxon>
    </lineage>
</organism>
<evidence type="ECO:0000313" key="3">
    <source>
        <dbReference type="Proteomes" id="UP000028582"/>
    </source>
</evidence>
<protein>
    <submittedName>
        <fullName evidence="2">Uncharacterized protein</fullName>
    </submittedName>
</protein>